<comment type="subcellular location">
    <subcellularLocation>
        <location evidence="1">Membrane</location>
        <topology evidence="1">Multi-pass membrane protein</topology>
    </subcellularLocation>
</comment>
<dbReference type="AlphaFoldDB" id="A0A7J0DXW5"/>
<evidence type="ECO:0000256" key="7">
    <source>
        <dbReference type="SAM" id="Phobius"/>
    </source>
</evidence>
<feature type="transmembrane region" description="Helical" evidence="7">
    <location>
        <begin position="103"/>
        <end position="123"/>
    </location>
</feature>
<evidence type="ECO:0000256" key="4">
    <source>
        <dbReference type="ARBA" id="ARBA00022989"/>
    </source>
</evidence>
<comment type="similarity">
    <text evidence="2">Belongs to the major facilitator superfamily. Proton-dependent oligopeptide transporter (POT/PTR) (TC 2.A.17) family.</text>
</comment>
<dbReference type="GO" id="GO:0016020">
    <property type="term" value="C:membrane"/>
    <property type="evidence" value="ECO:0007669"/>
    <property type="project" value="UniProtKB-SubCell"/>
</dbReference>
<feature type="transmembrane region" description="Helical" evidence="7">
    <location>
        <begin position="329"/>
        <end position="350"/>
    </location>
</feature>
<keyword evidence="4 7" id="KW-1133">Transmembrane helix</keyword>
<dbReference type="OrthoDB" id="8904098at2759"/>
<organism evidence="8 9">
    <name type="scientific">Actinidia rufa</name>
    <dbReference type="NCBI Taxonomy" id="165716"/>
    <lineage>
        <taxon>Eukaryota</taxon>
        <taxon>Viridiplantae</taxon>
        <taxon>Streptophyta</taxon>
        <taxon>Embryophyta</taxon>
        <taxon>Tracheophyta</taxon>
        <taxon>Spermatophyta</taxon>
        <taxon>Magnoliopsida</taxon>
        <taxon>eudicotyledons</taxon>
        <taxon>Gunneridae</taxon>
        <taxon>Pentapetalae</taxon>
        <taxon>asterids</taxon>
        <taxon>Ericales</taxon>
        <taxon>Actinidiaceae</taxon>
        <taxon>Actinidia</taxon>
    </lineage>
</organism>
<evidence type="ECO:0000256" key="2">
    <source>
        <dbReference type="ARBA" id="ARBA00005982"/>
    </source>
</evidence>
<feature type="transmembrane region" description="Helical" evidence="7">
    <location>
        <begin position="173"/>
        <end position="195"/>
    </location>
</feature>
<accession>A0A7J0DXW5</accession>
<comment type="caution">
    <text evidence="8">The sequence shown here is derived from an EMBL/GenBank/DDBJ whole genome shotgun (WGS) entry which is preliminary data.</text>
</comment>
<gene>
    <name evidence="8" type="ORF">Acr_00g0093460</name>
</gene>
<evidence type="ECO:0000256" key="6">
    <source>
        <dbReference type="ARBA" id="ARBA00044504"/>
    </source>
</evidence>
<feature type="transmembrane region" description="Helical" evidence="7">
    <location>
        <begin position="29"/>
        <end position="47"/>
    </location>
</feature>
<name>A0A7J0DXW5_9ERIC</name>
<evidence type="ECO:0000256" key="1">
    <source>
        <dbReference type="ARBA" id="ARBA00004141"/>
    </source>
</evidence>
<proteinExistence type="inferred from homology"/>
<feature type="transmembrane region" description="Helical" evidence="7">
    <location>
        <begin position="419"/>
        <end position="444"/>
    </location>
</feature>
<dbReference type="Pfam" id="PF00854">
    <property type="entry name" value="PTR2"/>
    <property type="match status" value="1"/>
</dbReference>
<comment type="similarity">
    <text evidence="6">Belongs to the major facilitator superfamily. Phosphate:H(+) symporter (TC 2.A.1.9) family.</text>
</comment>
<keyword evidence="3 7" id="KW-0812">Transmembrane</keyword>
<evidence type="ECO:0000256" key="3">
    <source>
        <dbReference type="ARBA" id="ARBA00022692"/>
    </source>
</evidence>
<dbReference type="PANTHER" id="PTHR11654">
    <property type="entry name" value="OLIGOPEPTIDE TRANSPORTER-RELATED"/>
    <property type="match status" value="1"/>
</dbReference>
<keyword evidence="5 7" id="KW-0472">Membrane</keyword>
<keyword evidence="9" id="KW-1185">Reference proteome</keyword>
<dbReference type="InterPro" id="IPR036259">
    <property type="entry name" value="MFS_trans_sf"/>
</dbReference>
<dbReference type="InterPro" id="IPR000109">
    <property type="entry name" value="POT_fam"/>
</dbReference>
<feature type="transmembrane region" description="Helical" evidence="7">
    <location>
        <begin position="144"/>
        <end position="167"/>
    </location>
</feature>
<feature type="transmembrane region" description="Helical" evidence="7">
    <location>
        <begin position="503"/>
        <end position="522"/>
    </location>
</feature>
<feature type="transmembrane region" description="Helical" evidence="7">
    <location>
        <begin position="56"/>
        <end position="75"/>
    </location>
</feature>
<feature type="transmembrane region" description="Helical" evidence="7">
    <location>
        <begin position="456"/>
        <end position="477"/>
    </location>
</feature>
<protein>
    <submittedName>
        <fullName evidence="8">Nitrate transporter 1:2</fullName>
    </submittedName>
</protein>
<reference evidence="9" key="1">
    <citation type="submission" date="2019-07" db="EMBL/GenBank/DDBJ databases">
        <title>De Novo Assembly of kiwifruit Actinidia rufa.</title>
        <authorList>
            <person name="Sugita-Konishi S."/>
            <person name="Sato K."/>
            <person name="Mori E."/>
            <person name="Abe Y."/>
            <person name="Kisaki G."/>
            <person name="Hamano K."/>
            <person name="Suezawa K."/>
            <person name="Otani M."/>
            <person name="Fukuda T."/>
            <person name="Manabe T."/>
            <person name="Gomi K."/>
            <person name="Tabuchi M."/>
            <person name="Akimitsu K."/>
            <person name="Kataoka I."/>
        </authorList>
    </citation>
    <scope>NUCLEOTIDE SEQUENCE [LARGE SCALE GENOMIC DNA]</scope>
    <source>
        <strain evidence="9">cv. Fuchu</strain>
    </source>
</reference>
<dbReference type="GO" id="GO:0022857">
    <property type="term" value="F:transmembrane transporter activity"/>
    <property type="evidence" value="ECO:0007669"/>
    <property type="project" value="InterPro"/>
</dbReference>
<feature type="transmembrane region" description="Helical" evidence="7">
    <location>
        <begin position="288"/>
        <end position="309"/>
    </location>
</feature>
<dbReference type="Gene3D" id="1.20.1250.20">
    <property type="entry name" value="MFS general substrate transporter like domains"/>
    <property type="match status" value="1"/>
</dbReference>
<evidence type="ECO:0000313" key="8">
    <source>
        <dbReference type="EMBL" id="GFS44992.1"/>
    </source>
</evidence>
<dbReference type="Proteomes" id="UP000585474">
    <property type="component" value="Unassembled WGS sequence"/>
</dbReference>
<dbReference type="SUPFAM" id="SSF103473">
    <property type="entry name" value="MFS general substrate transporter"/>
    <property type="match status" value="1"/>
</dbReference>
<evidence type="ECO:0000256" key="5">
    <source>
        <dbReference type="ARBA" id="ARBA00023136"/>
    </source>
</evidence>
<dbReference type="EMBL" id="BJWL01000442">
    <property type="protein sequence ID" value="GFS44992.1"/>
    <property type="molecule type" value="Genomic_DNA"/>
</dbReference>
<sequence length="632" mass="69798">MATLALSTNLVTYMTRVMHFNVSDAANQITNYMGTSFILSIVIAFLADTCIGRPKAVLISACFEIVGLGLLAIQAHSSKLKPPPCNLFDPTAHCTRIGGSDGVLLFAALYSIALGSGGIKAALPSHGADQFDEKDPKEAIQMSSFFNWFLLSGNIGSVVSLTLVVWIQDHKGWDLGFGVSCIAMIVGAMCFITGIPRYRIQVSGSNAMIEIIQVYVAAFRNRKLELPQESKELYEINRDKEAETEREFLPHRDVFRFLDKAAIVQTPPTQVSNPWKLCRVTQVENAKIILGVLPIFCCTILMTLCQAQLQTFSIQQAVTMDTKLTHSFHIPPASLSIIPIGFLVVLVPIYDRIFVPFARKITGHPTGITPLQRVGFGLLLTSVSMAIAGIVEVKRKQVARDHNMLDAIPVLQPIPISVFYLSFQFFIFGIADLFSYIGLLEFFYSQAPKGIKSIATCFLWCSMALGFFLSTIIVNVVNSATKNRTRSRGWLAGNNINRNHLNLFYWLLAILSMLNFFGYVFVAKRYNYRPQAQRSATTNRIANEDDELEDIQLCVVVGRSPVGVGVGVAVAVGVAGGEFFIVGRENGQWMGRTRAKMGAGQWMGMPKVVAVRGGRRNGLRKKIEMVVVPCRR</sequence>
<evidence type="ECO:0000313" key="9">
    <source>
        <dbReference type="Proteomes" id="UP000585474"/>
    </source>
</evidence>